<evidence type="ECO:0000313" key="14">
    <source>
        <dbReference type="Proteomes" id="UP000572680"/>
    </source>
</evidence>
<comment type="subcellular location">
    <subcellularLocation>
        <location evidence="1">Cytoplasm</location>
    </subcellularLocation>
</comment>
<proteinExistence type="inferred from homology"/>
<evidence type="ECO:0000256" key="9">
    <source>
        <dbReference type="SAM" id="MobiDB-lite"/>
    </source>
</evidence>
<dbReference type="Pfam" id="PF02767">
    <property type="entry name" value="DNA_pol3_beta_2"/>
    <property type="match status" value="1"/>
</dbReference>
<feature type="compositionally biased region" description="Polar residues" evidence="9">
    <location>
        <begin position="209"/>
        <end position="220"/>
    </location>
</feature>
<dbReference type="PANTHER" id="PTHR30478">
    <property type="entry name" value="DNA POLYMERASE III SUBUNIT BETA"/>
    <property type="match status" value="1"/>
</dbReference>
<dbReference type="NCBIfam" id="TIGR00663">
    <property type="entry name" value="dnan"/>
    <property type="match status" value="1"/>
</dbReference>
<evidence type="ECO:0000256" key="1">
    <source>
        <dbReference type="ARBA" id="ARBA00004496"/>
    </source>
</evidence>
<keyword evidence="8" id="KW-0238">DNA-binding</keyword>
<dbReference type="Pfam" id="PF02768">
    <property type="entry name" value="DNA_pol3_beta_3"/>
    <property type="match status" value="1"/>
</dbReference>
<dbReference type="Gene3D" id="3.10.150.10">
    <property type="entry name" value="DNA Polymerase III, subunit A, domain 2"/>
    <property type="match status" value="3"/>
</dbReference>
<dbReference type="GO" id="GO:0006271">
    <property type="term" value="P:DNA strand elongation involved in DNA replication"/>
    <property type="evidence" value="ECO:0007669"/>
    <property type="project" value="TreeGrafter"/>
</dbReference>
<keyword evidence="7" id="KW-0239">DNA-directed DNA polymerase</keyword>
<dbReference type="EMBL" id="JACJIA010000008">
    <property type="protein sequence ID" value="MBA8953942.1"/>
    <property type="molecule type" value="Genomic_DNA"/>
</dbReference>
<dbReference type="CDD" id="cd00140">
    <property type="entry name" value="beta_clamp"/>
    <property type="match status" value="1"/>
</dbReference>
<dbReference type="RefSeq" id="WP_182846104.1">
    <property type="nucleotide sequence ID" value="NZ_BAAALP010000001.1"/>
</dbReference>
<dbReference type="InterPro" id="IPR022634">
    <property type="entry name" value="DNA_polIII_beta_N"/>
</dbReference>
<evidence type="ECO:0000256" key="5">
    <source>
        <dbReference type="ARBA" id="ARBA00022695"/>
    </source>
</evidence>
<dbReference type="EC" id="2.7.7.7" evidence="13"/>
<evidence type="ECO:0000259" key="12">
    <source>
        <dbReference type="Pfam" id="PF02768"/>
    </source>
</evidence>
<dbReference type="InterPro" id="IPR046938">
    <property type="entry name" value="DNA_clamp_sf"/>
</dbReference>
<evidence type="ECO:0000256" key="7">
    <source>
        <dbReference type="ARBA" id="ARBA00022932"/>
    </source>
</evidence>
<dbReference type="InterPro" id="IPR001001">
    <property type="entry name" value="DNA_polIII_beta"/>
</dbReference>
<dbReference type="SMART" id="SM00480">
    <property type="entry name" value="POL3Bc"/>
    <property type="match status" value="1"/>
</dbReference>
<feature type="domain" description="DNA polymerase III beta sliding clamp N-terminal" evidence="10">
    <location>
        <begin position="1"/>
        <end position="126"/>
    </location>
</feature>
<evidence type="ECO:0000256" key="6">
    <source>
        <dbReference type="ARBA" id="ARBA00022705"/>
    </source>
</evidence>
<dbReference type="Pfam" id="PF00712">
    <property type="entry name" value="DNA_pol3_beta"/>
    <property type="match status" value="1"/>
</dbReference>
<dbReference type="SUPFAM" id="SSF55979">
    <property type="entry name" value="DNA clamp"/>
    <property type="match status" value="2"/>
</dbReference>
<evidence type="ECO:0000259" key="11">
    <source>
        <dbReference type="Pfam" id="PF02767"/>
    </source>
</evidence>
<feature type="domain" description="DNA polymerase III beta sliding clamp C-terminal" evidence="12">
    <location>
        <begin position="290"/>
        <end position="405"/>
    </location>
</feature>
<comment type="caution">
    <text evidence="13">The sequence shown here is derived from an EMBL/GenBank/DDBJ whole genome shotgun (WGS) entry which is preliminary data.</text>
</comment>
<dbReference type="PANTHER" id="PTHR30478:SF0">
    <property type="entry name" value="BETA SLIDING CLAMP"/>
    <property type="match status" value="1"/>
</dbReference>
<dbReference type="InterPro" id="IPR022635">
    <property type="entry name" value="DNA_polIII_beta_C"/>
</dbReference>
<evidence type="ECO:0000256" key="2">
    <source>
        <dbReference type="ARBA" id="ARBA00010752"/>
    </source>
</evidence>
<sequence>MKFTADAATFAEAVAWTARFLSTRPFAPVLAGIRLHADAAADQVTLAAFDYEVAAQATVNAEAGTRVATSGTVLVPGRLLADIAQHLSGHSSSAEVIAEGAKVILRAGRAEFTLLTMPLEDYPTLPQMPPVIGQIDAAFFARAIAQTAVAAAHTNTVPMHCAIRIDVRLDQPLRLFATDSYRLAVRTLPTWQPTLPTPGTSADAEEDQVQQPDGQEDNGSMSVFVHRPTMLTIAKTMACPSALSVGLQLDDNGSPHTLGVQLPDRTVVTRLVEGRVFAIDRFLTDERPLAVEVNTAALTAAVRGVAVVAERNTPVRLTVTASADRTNGADGTGGEVTLQSGNGEEAAGRDVLPVRCTGIAPGQEATIAFNPTFLLEALTSLGPGVCRLAFTTDYAKGRPALLTDTSTDPDGPIYWHFLMPVRLSG</sequence>
<keyword evidence="14" id="KW-1185">Reference proteome</keyword>
<gene>
    <name evidence="13" type="ORF">HNR61_005596</name>
</gene>
<evidence type="ECO:0000256" key="3">
    <source>
        <dbReference type="ARBA" id="ARBA00022490"/>
    </source>
</evidence>
<evidence type="ECO:0000313" key="13">
    <source>
        <dbReference type="EMBL" id="MBA8953942.1"/>
    </source>
</evidence>
<evidence type="ECO:0000256" key="4">
    <source>
        <dbReference type="ARBA" id="ARBA00022679"/>
    </source>
</evidence>
<feature type="region of interest" description="Disordered" evidence="9">
    <location>
        <begin position="192"/>
        <end position="220"/>
    </location>
</feature>
<keyword evidence="5 13" id="KW-0548">Nucleotidyltransferase</keyword>
<dbReference type="GO" id="GO:0009360">
    <property type="term" value="C:DNA polymerase III complex"/>
    <property type="evidence" value="ECO:0007669"/>
    <property type="project" value="InterPro"/>
</dbReference>
<name>A0A7W3LTJ4_ACTNM</name>
<reference evidence="13 14" key="1">
    <citation type="submission" date="2020-08" db="EMBL/GenBank/DDBJ databases">
        <title>Genomic Encyclopedia of Type Strains, Phase IV (KMG-IV): sequencing the most valuable type-strain genomes for metagenomic binning, comparative biology and taxonomic classification.</title>
        <authorList>
            <person name="Goeker M."/>
        </authorList>
    </citation>
    <scope>NUCLEOTIDE SEQUENCE [LARGE SCALE GENOMIC DNA]</scope>
    <source>
        <strain evidence="13 14">DSM 44197</strain>
    </source>
</reference>
<dbReference type="GO" id="GO:0005737">
    <property type="term" value="C:cytoplasm"/>
    <property type="evidence" value="ECO:0007669"/>
    <property type="project" value="UniProtKB-SubCell"/>
</dbReference>
<comment type="similarity">
    <text evidence="2">Belongs to the beta sliding clamp family.</text>
</comment>
<dbReference type="GO" id="GO:0003677">
    <property type="term" value="F:DNA binding"/>
    <property type="evidence" value="ECO:0007669"/>
    <property type="project" value="UniProtKB-KW"/>
</dbReference>
<keyword evidence="4 13" id="KW-0808">Transferase</keyword>
<protein>
    <submittedName>
        <fullName evidence="13">DNA polymerase-3 subunit beta</fullName>
        <ecNumber evidence="13">2.7.7.7</ecNumber>
    </submittedName>
</protein>
<evidence type="ECO:0000259" key="10">
    <source>
        <dbReference type="Pfam" id="PF00712"/>
    </source>
</evidence>
<evidence type="ECO:0000256" key="8">
    <source>
        <dbReference type="ARBA" id="ARBA00023125"/>
    </source>
</evidence>
<keyword evidence="6" id="KW-0235">DNA replication</keyword>
<keyword evidence="3" id="KW-0963">Cytoplasm</keyword>
<dbReference type="GO" id="GO:0003887">
    <property type="term" value="F:DNA-directed DNA polymerase activity"/>
    <property type="evidence" value="ECO:0007669"/>
    <property type="project" value="UniProtKB-KW"/>
</dbReference>
<accession>A0A7W3LTJ4</accession>
<feature type="domain" description="DNA polymerase III beta sliding clamp central" evidence="11">
    <location>
        <begin position="135"/>
        <end position="190"/>
    </location>
</feature>
<dbReference type="GO" id="GO:0008408">
    <property type="term" value="F:3'-5' exonuclease activity"/>
    <property type="evidence" value="ECO:0007669"/>
    <property type="project" value="InterPro"/>
</dbReference>
<dbReference type="Proteomes" id="UP000572680">
    <property type="component" value="Unassembled WGS sequence"/>
</dbReference>
<organism evidence="13 14">
    <name type="scientific">Actinomadura namibiensis</name>
    <dbReference type="NCBI Taxonomy" id="182080"/>
    <lineage>
        <taxon>Bacteria</taxon>
        <taxon>Bacillati</taxon>
        <taxon>Actinomycetota</taxon>
        <taxon>Actinomycetes</taxon>
        <taxon>Streptosporangiales</taxon>
        <taxon>Thermomonosporaceae</taxon>
        <taxon>Actinomadura</taxon>
    </lineage>
</organism>
<dbReference type="AlphaFoldDB" id="A0A7W3LTJ4"/>
<dbReference type="InterPro" id="IPR022637">
    <property type="entry name" value="DNA_polIII_beta_cen"/>
</dbReference>